<dbReference type="InterPro" id="IPR011009">
    <property type="entry name" value="Kinase-like_dom_sf"/>
</dbReference>
<dbReference type="GO" id="GO:0005524">
    <property type="term" value="F:ATP binding"/>
    <property type="evidence" value="ECO:0007669"/>
    <property type="project" value="UniProtKB-KW"/>
</dbReference>
<dbReference type="GO" id="GO:0004691">
    <property type="term" value="F:cAMP-dependent protein kinase activity"/>
    <property type="evidence" value="ECO:0007669"/>
    <property type="project" value="TreeGrafter"/>
</dbReference>
<evidence type="ECO:0000259" key="6">
    <source>
        <dbReference type="PROSITE" id="PS50011"/>
    </source>
</evidence>
<evidence type="ECO:0000313" key="7">
    <source>
        <dbReference type="EMBL" id="CAD9871490.1"/>
    </source>
</evidence>
<dbReference type="SUPFAM" id="SSF56112">
    <property type="entry name" value="Protein kinase-like (PK-like)"/>
    <property type="match status" value="1"/>
</dbReference>
<keyword evidence="3" id="KW-0547">Nucleotide-binding</keyword>
<reference evidence="7" key="1">
    <citation type="submission" date="2021-01" db="EMBL/GenBank/DDBJ databases">
        <authorList>
            <person name="Corre E."/>
            <person name="Pelletier E."/>
            <person name="Niang G."/>
            <person name="Scheremetjew M."/>
            <person name="Finn R."/>
            <person name="Kale V."/>
            <person name="Holt S."/>
            <person name="Cochrane G."/>
            <person name="Meng A."/>
            <person name="Brown T."/>
            <person name="Cohen L."/>
        </authorList>
    </citation>
    <scope>NUCLEOTIDE SEQUENCE</scope>
    <source>
        <strain evidence="7">CCMP1661</strain>
    </source>
</reference>
<dbReference type="AlphaFoldDB" id="A0A7S2V3Y1"/>
<evidence type="ECO:0000256" key="1">
    <source>
        <dbReference type="ARBA" id="ARBA00022527"/>
    </source>
</evidence>
<proteinExistence type="predicted"/>
<dbReference type="PROSITE" id="PS00108">
    <property type="entry name" value="PROTEIN_KINASE_ST"/>
    <property type="match status" value="1"/>
</dbReference>
<organism evidence="7">
    <name type="scientific">Fibrocapsa japonica</name>
    <dbReference type="NCBI Taxonomy" id="94617"/>
    <lineage>
        <taxon>Eukaryota</taxon>
        <taxon>Sar</taxon>
        <taxon>Stramenopiles</taxon>
        <taxon>Ochrophyta</taxon>
        <taxon>Raphidophyceae</taxon>
        <taxon>Chattonellales</taxon>
        <taxon>Chattonellaceae</taxon>
        <taxon>Fibrocapsa</taxon>
    </lineage>
</organism>
<gene>
    <name evidence="7" type="ORF">FJAP1339_LOCUS10202</name>
</gene>
<dbReference type="Gene3D" id="1.10.510.10">
    <property type="entry name" value="Transferase(Phosphotransferase) domain 1"/>
    <property type="match status" value="1"/>
</dbReference>
<dbReference type="PANTHER" id="PTHR24353:SF37">
    <property type="entry name" value="CAMP-DEPENDENT PROTEIN KINASE CATALYTIC SUBUNIT PRKX"/>
    <property type="match status" value="1"/>
</dbReference>
<dbReference type="SMART" id="SM00220">
    <property type="entry name" value="S_TKc"/>
    <property type="match status" value="1"/>
</dbReference>
<feature type="domain" description="Protein kinase" evidence="6">
    <location>
        <begin position="1"/>
        <end position="210"/>
    </location>
</feature>
<keyword evidence="4" id="KW-0418">Kinase</keyword>
<dbReference type="FunFam" id="1.10.510.10:FF:000551">
    <property type="entry name" value="Non-specific serine/threonine protein kinase"/>
    <property type="match status" value="1"/>
</dbReference>
<evidence type="ECO:0000256" key="4">
    <source>
        <dbReference type="ARBA" id="ARBA00022777"/>
    </source>
</evidence>
<dbReference type="Pfam" id="PF00069">
    <property type="entry name" value="Pkinase"/>
    <property type="match status" value="1"/>
</dbReference>
<dbReference type="GO" id="GO:0005952">
    <property type="term" value="C:cAMP-dependent protein kinase complex"/>
    <property type="evidence" value="ECO:0007669"/>
    <property type="project" value="TreeGrafter"/>
</dbReference>
<dbReference type="EMBL" id="HBHR01020051">
    <property type="protein sequence ID" value="CAD9871490.1"/>
    <property type="molecule type" value="Transcribed_RNA"/>
</dbReference>
<dbReference type="Gene3D" id="3.30.200.20">
    <property type="entry name" value="Phosphorylase Kinase, domain 1"/>
    <property type="match status" value="1"/>
</dbReference>
<keyword evidence="1" id="KW-0723">Serine/threonine-protein kinase</keyword>
<keyword evidence="2" id="KW-0808">Transferase</keyword>
<dbReference type="InterPro" id="IPR008271">
    <property type="entry name" value="Ser/Thr_kinase_AS"/>
</dbReference>
<sequence>MARLPQHNFVVNLRESVRVGGCLYLAMEFLPGGDLFTYLNKNRRISKRVAMIYAAEVLLALEHLHANDIIHRDLKPENILVGRTGHLKLADLGLAKVLDNERNETSTLCGTLSYIAPEMLKRLPYGKSVDFWMFGCFLYELHVGTSPFWRPRGRRQNVRRNILAGRFHKPEVLLSDSATDTIKLLLKTDVAARLGCGEQGWGAVKNASYFRKLETWNEDELLKKNVAATFSMTKEAIVENFDSSYTCQDPKWDEAQNLPVETDEDELFGYEWSKFKATRAASL</sequence>
<keyword evidence="5" id="KW-0067">ATP-binding</keyword>
<dbReference type="PANTHER" id="PTHR24353">
    <property type="entry name" value="CYCLIC NUCLEOTIDE-DEPENDENT PROTEIN KINASE"/>
    <property type="match status" value="1"/>
</dbReference>
<accession>A0A7S2V3Y1</accession>
<evidence type="ECO:0000256" key="5">
    <source>
        <dbReference type="ARBA" id="ARBA00022840"/>
    </source>
</evidence>
<name>A0A7S2V3Y1_9STRA</name>
<dbReference type="InterPro" id="IPR000719">
    <property type="entry name" value="Prot_kinase_dom"/>
</dbReference>
<evidence type="ECO:0000256" key="3">
    <source>
        <dbReference type="ARBA" id="ARBA00022741"/>
    </source>
</evidence>
<dbReference type="PROSITE" id="PS50011">
    <property type="entry name" value="PROTEIN_KINASE_DOM"/>
    <property type="match status" value="1"/>
</dbReference>
<protein>
    <recommendedName>
        <fullName evidence="6">Protein kinase domain-containing protein</fullName>
    </recommendedName>
</protein>
<evidence type="ECO:0000256" key="2">
    <source>
        <dbReference type="ARBA" id="ARBA00022679"/>
    </source>
</evidence>